<accession>A0A1I7B7N6</accession>
<dbReference type="RefSeq" id="WP_093580992.1">
    <property type="nucleotide sequence ID" value="NZ_FPBA01000012.1"/>
</dbReference>
<gene>
    <name evidence="2" type="ORF">SAMN05660657_03387</name>
</gene>
<evidence type="ECO:0000313" key="2">
    <source>
        <dbReference type="EMBL" id="SFT83167.1"/>
    </source>
</evidence>
<dbReference type="OrthoDB" id="5191303at2"/>
<protein>
    <recommendedName>
        <fullName evidence="4">Neocarzinostatin family protein</fullName>
    </recommendedName>
</protein>
<dbReference type="EMBL" id="FPBA01000012">
    <property type="protein sequence ID" value="SFT83167.1"/>
    <property type="molecule type" value="Genomic_DNA"/>
</dbReference>
<dbReference type="Proteomes" id="UP000199546">
    <property type="component" value="Unassembled WGS sequence"/>
</dbReference>
<proteinExistence type="predicted"/>
<evidence type="ECO:0000256" key="1">
    <source>
        <dbReference type="SAM" id="SignalP"/>
    </source>
</evidence>
<keyword evidence="3" id="KW-1185">Reference proteome</keyword>
<evidence type="ECO:0008006" key="4">
    <source>
        <dbReference type="Google" id="ProtNLM"/>
    </source>
</evidence>
<dbReference type="STRING" id="1296565.SAMN05660657_03387"/>
<name>A0A1I7B7N6_9ACTN</name>
<organism evidence="2 3">
    <name type="scientific">Geodermatophilus amargosae</name>
    <dbReference type="NCBI Taxonomy" id="1296565"/>
    <lineage>
        <taxon>Bacteria</taxon>
        <taxon>Bacillati</taxon>
        <taxon>Actinomycetota</taxon>
        <taxon>Actinomycetes</taxon>
        <taxon>Geodermatophilales</taxon>
        <taxon>Geodermatophilaceae</taxon>
        <taxon>Geodermatophilus</taxon>
    </lineage>
</organism>
<sequence length="195" mass="19179">MRTRTAGALTLLLAAGALGTLTGTAAATPPDGRGATTEYKATTQLGTAEDAPLTLSAAVTRDSSGALVTLVEVYVDGLVCTPGGDLPGTLVLLESATLTASGVPLTCAPAGGQGLGTATGTLDLALGWTGTGPTEREGRTGNRDHCVGRVLHRAAALTGSATVTLDGGQPLTVDVADGHDSGLSYYHTACPPPAA</sequence>
<evidence type="ECO:0000313" key="3">
    <source>
        <dbReference type="Proteomes" id="UP000199546"/>
    </source>
</evidence>
<reference evidence="3" key="1">
    <citation type="submission" date="2016-10" db="EMBL/GenBank/DDBJ databases">
        <authorList>
            <person name="Varghese N."/>
            <person name="Submissions S."/>
        </authorList>
    </citation>
    <scope>NUCLEOTIDE SEQUENCE [LARGE SCALE GENOMIC DNA]</scope>
    <source>
        <strain evidence="3">DSM 46136</strain>
    </source>
</reference>
<feature type="chain" id="PRO_5039098452" description="Neocarzinostatin family protein" evidence="1">
    <location>
        <begin position="28"/>
        <end position="195"/>
    </location>
</feature>
<feature type="signal peptide" evidence="1">
    <location>
        <begin position="1"/>
        <end position="27"/>
    </location>
</feature>
<dbReference type="AlphaFoldDB" id="A0A1I7B7N6"/>
<keyword evidence="1" id="KW-0732">Signal</keyword>